<protein>
    <submittedName>
        <fullName evidence="2">Uncharacterized protein</fullName>
    </submittedName>
</protein>
<keyword evidence="3" id="KW-1185">Reference proteome</keyword>
<keyword evidence="1" id="KW-0812">Transmembrane</keyword>
<accession>A0ABQ3K8U7</accession>
<name>A0ABQ3K8U7_9PSEU</name>
<keyword evidence="1" id="KW-0472">Membrane</keyword>
<dbReference type="EMBL" id="BNAW01000006">
    <property type="protein sequence ID" value="GHG06022.1"/>
    <property type="molecule type" value="Genomic_DNA"/>
</dbReference>
<sequence length="75" mass="8069">MLMTQKRRLSKGSAVGTAVIFVGAIIAVLIKFPLNEPFVWVWLGVAALVVPFVLWVAFSKRGAKIPVKEGPPPGP</sequence>
<dbReference type="Proteomes" id="UP000649955">
    <property type="component" value="Unassembled WGS sequence"/>
</dbReference>
<feature type="transmembrane region" description="Helical" evidence="1">
    <location>
        <begin position="12"/>
        <end position="32"/>
    </location>
</feature>
<feature type="transmembrane region" description="Helical" evidence="1">
    <location>
        <begin position="38"/>
        <end position="58"/>
    </location>
</feature>
<evidence type="ECO:0000256" key="1">
    <source>
        <dbReference type="SAM" id="Phobius"/>
    </source>
</evidence>
<reference evidence="3" key="1">
    <citation type="journal article" date="2019" name="Int. J. Syst. Evol. Microbiol.">
        <title>The Global Catalogue of Microorganisms (GCM) 10K type strain sequencing project: providing services to taxonomists for standard genome sequencing and annotation.</title>
        <authorList>
            <consortium name="The Broad Institute Genomics Platform"/>
            <consortium name="The Broad Institute Genome Sequencing Center for Infectious Disease"/>
            <person name="Wu L."/>
            <person name="Ma J."/>
        </authorList>
    </citation>
    <scope>NUCLEOTIDE SEQUENCE [LARGE SCALE GENOMIC DNA]</scope>
    <source>
        <strain evidence="3">CGMCC 4.7680</strain>
    </source>
</reference>
<organism evidence="2 3">
    <name type="scientific">Amycolatopsis bullii</name>
    <dbReference type="NCBI Taxonomy" id="941987"/>
    <lineage>
        <taxon>Bacteria</taxon>
        <taxon>Bacillati</taxon>
        <taxon>Actinomycetota</taxon>
        <taxon>Actinomycetes</taxon>
        <taxon>Pseudonocardiales</taxon>
        <taxon>Pseudonocardiaceae</taxon>
        <taxon>Amycolatopsis</taxon>
    </lineage>
</organism>
<evidence type="ECO:0000313" key="2">
    <source>
        <dbReference type="EMBL" id="GHG06022.1"/>
    </source>
</evidence>
<proteinExistence type="predicted"/>
<gene>
    <name evidence="2" type="ORF">GCM10017567_23010</name>
</gene>
<evidence type="ECO:0000313" key="3">
    <source>
        <dbReference type="Proteomes" id="UP000649955"/>
    </source>
</evidence>
<keyword evidence="1" id="KW-1133">Transmembrane helix</keyword>
<comment type="caution">
    <text evidence="2">The sequence shown here is derived from an EMBL/GenBank/DDBJ whole genome shotgun (WGS) entry which is preliminary data.</text>
</comment>